<reference evidence="1" key="2">
    <citation type="submission" date="2021-04" db="EMBL/GenBank/DDBJ databases">
        <authorList>
            <person name="Gilroy R."/>
        </authorList>
    </citation>
    <scope>NUCLEOTIDE SEQUENCE</scope>
    <source>
        <strain evidence="1">CHK33-7979</strain>
    </source>
</reference>
<evidence type="ECO:0000313" key="1">
    <source>
        <dbReference type="EMBL" id="HIY73884.1"/>
    </source>
</evidence>
<reference evidence="1" key="1">
    <citation type="journal article" date="2021" name="PeerJ">
        <title>Extensive microbial diversity within the chicken gut microbiome revealed by metagenomics and culture.</title>
        <authorList>
            <person name="Gilroy R."/>
            <person name="Ravi A."/>
            <person name="Getino M."/>
            <person name="Pursley I."/>
            <person name="Horton D.L."/>
            <person name="Alikhan N.F."/>
            <person name="Baker D."/>
            <person name="Gharbi K."/>
            <person name="Hall N."/>
            <person name="Watson M."/>
            <person name="Adriaenssens E.M."/>
            <person name="Foster-Nyarko E."/>
            <person name="Jarju S."/>
            <person name="Secka A."/>
            <person name="Antonio M."/>
            <person name="Oren A."/>
            <person name="Chaudhuri R.R."/>
            <person name="La Ragione R."/>
            <person name="Hildebrand F."/>
            <person name="Pallen M.J."/>
        </authorList>
    </citation>
    <scope>NUCLEOTIDE SEQUENCE</scope>
    <source>
        <strain evidence="1">CHK33-7979</strain>
    </source>
</reference>
<proteinExistence type="predicted"/>
<accession>A0A9D1Z4K0</accession>
<name>A0A9D1Z4K0_9FIRM</name>
<sequence>MKDMTIKFSDTSRDFSEWMKEKCGNILLSLCGTLRDCPDVMNTESFRFALDDALKTYALCCGNLNGICCGLVYSLLTTYNSEGYFFLEDLISGTKNSSMMQEVFQCERSEEILTLVEQNDKLNRTKIAGLLSRIAKPNRWTEEVANDLELVHNGVQSWEWFYGKHHNDRHTFQPCFSNSQVREVYEYFQSDAYKTADEITVVVG</sequence>
<dbReference type="AlphaFoldDB" id="A0A9D1Z4K0"/>
<protein>
    <submittedName>
        <fullName evidence="1">Uncharacterized protein</fullName>
    </submittedName>
</protein>
<organism evidence="1 2">
    <name type="scientific">Candidatus Intestinimonas merdavium</name>
    <dbReference type="NCBI Taxonomy" id="2838622"/>
    <lineage>
        <taxon>Bacteria</taxon>
        <taxon>Bacillati</taxon>
        <taxon>Bacillota</taxon>
        <taxon>Clostridia</taxon>
        <taxon>Eubacteriales</taxon>
        <taxon>Intestinimonas</taxon>
    </lineage>
</organism>
<comment type="caution">
    <text evidence="1">The sequence shown here is derived from an EMBL/GenBank/DDBJ whole genome shotgun (WGS) entry which is preliminary data.</text>
</comment>
<gene>
    <name evidence="1" type="ORF">H9826_07925</name>
</gene>
<evidence type="ECO:0000313" key="2">
    <source>
        <dbReference type="Proteomes" id="UP000886824"/>
    </source>
</evidence>
<dbReference type="EMBL" id="DXCX01000083">
    <property type="protein sequence ID" value="HIY73884.1"/>
    <property type="molecule type" value="Genomic_DNA"/>
</dbReference>
<dbReference type="Proteomes" id="UP000886824">
    <property type="component" value="Unassembled WGS sequence"/>
</dbReference>